<comment type="caution">
    <text evidence="9">The sequence shown here is derived from an EMBL/GenBank/DDBJ whole genome shotgun (WGS) entry which is preliminary data.</text>
</comment>
<organism evidence="9 10">
    <name type="scientific">Ureaplasma diversum NCTC 246</name>
    <dbReference type="NCBI Taxonomy" id="1188241"/>
    <lineage>
        <taxon>Bacteria</taxon>
        <taxon>Bacillati</taxon>
        <taxon>Mycoplasmatota</taxon>
        <taxon>Mycoplasmoidales</taxon>
        <taxon>Mycoplasmoidaceae</taxon>
        <taxon>Ureaplasma</taxon>
    </lineage>
</organism>
<evidence type="ECO:0000256" key="1">
    <source>
        <dbReference type="ARBA" id="ARBA00009356"/>
    </source>
</evidence>
<evidence type="ECO:0000256" key="3">
    <source>
        <dbReference type="ARBA" id="ARBA00023274"/>
    </source>
</evidence>
<feature type="domain" description="Large ribosomal subunit protein uL6 alpha-beta" evidence="8">
    <location>
        <begin position="11"/>
        <end position="83"/>
    </location>
</feature>
<dbReference type="GO" id="GO:0002181">
    <property type="term" value="P:cytoplasmic translation"/>
    <property type="evidence" value="ECO:0007669"/>
    <property type="project" value="TreeGrafter"/>
</dbReference>
<dbReference type="GO" id="GO:0019843">
    <property type="term" value="F:rRNA binding"/>
    <property type="evidence" value="ECO:0007669"/>
    <property type="project" value="UniProtKB-UniRule"/>
</dbReference>
<gene>
    <name evidence="9" type="primary">rplF</name>
    <name evidence="9" type="ORF">UDIV_0300</name>
</gene>
<dbReference type="InterPro" id="IPR036789">
    <property type="entry name" value="Ribosomal_uL6-like_a/b-dom_sf"/>
</dbReference>
<dbReference type="SUPFAM" id="SSF56053">
    <property type="entry name" value="Ribosomal protein L6"/>
    <property type="match status" value="2"/>
</dbReference>
<protein>
    <recommendedName>
        <fullName evidence="4 5">50S ribosomal protein L6</fullName>
    </recommendedName>
</protein>
<dbReference type="InterPro" id="IPR000702">
    <property type="entry name" value="Ribosomal_uL6-like"/>
</dbReference>
<feature type="domain" description="Large ribosomal subunit protein uL6 alpha-beta" evidence="8">
    <location>
        <begin position="92"/>
        <end position="165"/>
    </location>
</feature>
<dbReference type="PROSITE" id="PS00525">
    <property type="entry name" value="RIBOSOMAL_L6_1"/>
    <property type="match status" value="1"/>
</dbReference>
<dbReference type="Pfam" id="PF00347">
    <property type="entry name" value="Ribosomal_L6"/>
    <property type="match status" value="2"/>
</dbReference>
<dbReference type="InterPro" id="IPR002358">
    <property type="entry name" value="Ribosomal_uL6_CS"/>
</dbReference>
<proteinExistence type="inferred from homology"/>
<evidence type="ECO:0000313" key="9">
    <source>
        <dbReference type="EMBL" id="KEZ24144.1"/>
    </source>
</evidence>
<name>A0A084F1Q2_9BACT</name>
<keyword evidence="10" id="KW-1185">Reference proteome</keyword>
<dbReference type="Gene3D" id="3.90.930.12">
    <property type="entry name" value="Ribosomal protein L6, alpha-beta domain"/>
    <property type="match status" value="2"/>
</dbReference>
<comment type="similarity">
    <text evidence="1 6">Belongs to the universal ribosomal protein uL6 family.</text>
</comment>
<dbReference type="EMBL" id="JFDP01000002">
    <property type="protein sequence ID" value="KEZ24144.1"/>
    <property type="molecule type" value="Genomic_DNA"/>
</dbReference>
<keyword evidence="2 6" id="KW-0689">Ribosomal protein</keyword>
<dbReference type="NCBIfam" id="TIGR03654">
    <property type="entry name" value="L6_bact"/>
    <property type="match status" value="1"/>
</dbReference>
<dbReference type="GO" id="GO:0003735">
    <property type="term" value="F:structural constituent of ribosome"/>
    <property type="evidence" value="ECO:0007669"/>
    <property type="project" value="UniProtKB-UniRule"/>
</dbReference>
<dbReference type="AlphaFoldDB" id="A0A084F1Q2"/>
<evidence type="ECO:0000313" key="10">
    <source>
        <dbReference type="Proteomes" id="UP000028537"/>
    </source>
</evidence>
<dbReference type="PANTHER" id="PTHR11655">
    <property type="entry name" value="60S/50S RIBOSOMAL PROTEIN L6/L9"/>
    <property type="match status" value="1"/>
</dbReference>
<evidence type="ECO:0000256" key="4">
    <source>
        <dbReference type="ARBA" id="ARBA00035454"/>
    </source>
</evidence>
<accession>A0A084F1Q2</accession>
<evidence type="ECO:0000256" key="6">
    <source>
        <dbReference type="RuleBase" id="RU003869"/>
    </source>
</evidence>
<keyword evidence="3 6" id="KW-0687">Ribonucleoprotein</keyword>
<keyword evidence="7" id="KW-0694">RNA-binding</keyword>
<dbReference type="InterPro" id="IPR019906">
    <property type="entry name" value="Ribosomal_uL6_bac-type"/>
</dbReference>
<dbReference type="GO" id="GO:0022625">
    <property type="term" value="C:cytosolic large ribosomal subunit"/>
    <property type="evidence" value="ECO:0007669"/>
    <property type="project" value="UniProtKB-UniRule"/>
</dbReference>
<evidence type="ECO:0000256" key="2">
    <source>
        <dbReference type="ARBA" id="ARBA00022980"/>
    </source>
</evidence>
<dbReference type="eggNOG" id="COG0097">
    <property type="taxonomic scope" value="Bacteria"/>
</dbReference>
<dbReference type="Proteomes" id="UP000028537">
    <property type="component" value="Unassembled WGS sequence"/>
</dbReference>
<evidence type="ECO:0000259" key="8">
    <source>
        <dbReference type="Pfam" id="PF00347"/>
    </source>
</evidence>
<dbReference type="InterPro" id="IPR020040">
    <property type="entry name" value="Ribosomal_uL6_a/b-dom"/>
</dbReference>
<dbReference type="OrthoDB" id="9805007at2"/>
<evidence type="ECO:0000256" key="7">
    <source>
        <dbReference type="RuleBase" id="RU003870"/>
    </source>
</evidence>
<dbReference type="PRINTS" id="PR00059">
    <property type="entry name" value="RIBOSOMALL6"/>
</dbReference>
<reference evidence="9 10" key="1">
    <citation type="submission" date="2014-02" db="EMBL/GenBank/DDBJ databases">
        <title>Genome sequence of Ureaplasma diversum strain 246.</title>
        <authorList>
            <person name="Sirand-Pugnet P."/>
            <person name="Breton M."/>
            <person name="Dordet-Frisoni E."/>
            <person name="Baranowski E."/>
            <person name="Barre A."/>
            <person name="Couture C."/>
            <person name="Dupuy V."/>
            <person name="Gaurivaud P."/>
            <person name="Jacob D."/>
            <person name="Lemaitre C."/>
            <person name="Manso-Silvan L."/>
            <person name="Nikolski M."/>
            <person name="Nouvel L.-X."/>
            <person name="Poumarat F."/>
            <person name="Tardy F."/>
            <person name="Thebault P."/>
            <person name="Theil S."/>
            <person name="Citti C."/>
            <person name="Thiaucourt F."/>
            <person name="Blanchard A."/>
        </authorList>
    </citation>
    <scope>NUCLEOTIDE SEQUENCE [LARGE SCALE GENOMIC DNA]</scope>
    <source>
        <strain evidence="9 10">NCTC 246</strain>
    </source>
</reference>
<dbReference type="RefSeq" id="WP_038101528.1">
    <property type="nucleotide sequence ID" value="NZ_JFDP01000002.1"/>
</dbReference>
<dbReference type="PANTHER" id="PTHR11655:SF14">
    <property type="entry name" value="LARGE RIBOSOMAL SUBUNIT PROTEIN UL6M"/>
    <property type="match status" value="1"/>
</dbReference>
<evidence type="ECO:0000256" key="5">
    <source>
        <dbReference type="NCBIfam" id="TIGR03654"/>
    </source>
</evidence>
<comment type="function">
    <text evidence="7">This protein binds to the 23S rRNA, and is important in its secondary structure. It is located near the subunit interface in the base of the L7/L12 stalk, and near the tRNA binding site of the peptidyltransferase center.</text>
</comment>
<keyword evidence="7" id="KW-0699">rRNA-binding</keyword>
<dbReference type="PIRSF" id="PIRSF002162">
    <property type="entry name" value="Ribosomal_L6"/>
    <property type="match status" value="1"/>
</dbReference>
<dbReference type="FunFam" id="3.90.930.12:FF:000001">
    <property type="entry name" value="50S ribosomal protein L6"/>
    <property type="match status" value="1"/>
</dbReference>
<sequence>MSRIGNRVLTIPADVKVTVNSDNVVVAGKSDQLSVAYPPALIQVKVENNKVTVVRVNDEKQTKMFHGTVNANIANAIYGVTVGWKKELDIKGVGFRAKVEGNKLNVGLGFSHPVILDIPAKLTVSTPSQTEISIVGADKAEVGAFAATIRSYRLPEPYKGKGVMYKGERIIRKAGKTADKKK</sequence>